<gene>
    <name evidence="4" type="ORF">MERGE_001739</name>
</gene>
<dbReference type="GO" id="GO:0032543">
    <property type="term" value="P:mitochondrial translation"/>
    <property type="evidence" value="ECO:0007669"/>
    <property type="project" value="TreeGrafter"/>
</dbReference>
<dbReference type="OrthoDB" id="407221at2759"/>
<protein>
    <recommendedName>
        <fullName evidence="6">Ribosomal protein S16</fullName>
    </recommendedName>
</protein>
<dbReference type="SUPFAM" id="SSF54565">
    <property type="entry name" value="Ribosomal protein S16"/>
    <property type="match status" value="1"/>
</dbReference>
<keyword evidence="5" id="KW-1185">Reference proteome</keyword>
<dbReference type="InterPro" id="IPR000307">
    <property type="entry name" value="Ribosomal_bS16"/>
</dbReference>
<sequence length="101" mass="11827">MVVKIRLQRFGIKKFPFYHIVVCNARTARQSRPIEKLGTYDPIPREDGTKNMVINFLRTKYWLGVGAQPTDVVYKLLEKISLLPPKPRIKDKDKDIDKNKE</sequence>
<dbReference type="Proteomes" id="UP000663699">
    <property type="component" value="Chromosome 2"/>
</dbReference>
<evidence type="ECO:0000313" key="4">
    <source>
        <dbReference type="EMBL" id="QSL64438.1"/>
    </source>
</evidence>
<dbReference type="GO" id="GO:0005763">
    <property type="term" value="C:mitochondrial small ribosomal subunit"/>
    <property type="evidence" value="ECO:0007669"/>
    <property type="project" value="TreeGrafter"/>
</dbReference>
<evidence type="ECO:0000256" key="3">
    <source>
        <dbReference type="ARBA" id="ARBA00023274"/>
    </source>
</evidence>
<dbReference type="GO" id="GO:0003735">
    <property type="term" value="F:structural constituent of ribosome"/>
    <property type="evidence" value="ECO:0007669"/>
    <property type="project" value="InterPro"/>
</dbReference>
<keyword evidence="2" id="KW-0689">Ribosomal protein</keyword>
<dbReference type="NCBIfam" id="TIGR00002">
    <property type="entry name" value="S16"/>
    <property type="match status" value="1"/>
</dbReference>
<accession>A0A899FZ81</accession>
<name>A0A899FZ81_9ASCO</name>
<dbReference type="Pfam" id="PF00886">
    <property type="entry name" value="Ribosomal_S16"/>
    <property type="match status" value="1"/>
</dbReference>
<evidence type="ECO:0000313" key="5">
    <source>
        <dbReference type="Proteomes" id="UP000663699"/>
    </source>
</evidence>
<evidence type="ECO:0000256" key="2">
    <source>
        <dbReference type="ARBA" id="ARBA00022980"/>
    </source>
</evidence>
<organism evidence="4 5">
    <name type="scientific">Pneumocystis wakefieldiae</name>
    <dbReference type="NCBI Taxonomy" id="38082"/>
    <lineage>
        <taxon>Eukaryota</taxon>
        <taxon>Fungi</taxon>
        <taxon>Dikarya</taxon>
        <taxon>Ascomycota</taxon>
        <taxon>Taphrinomycotina</taxon>
        <taxon>Pneumocystomycetes</taxon>
        <taxon>Pneumocystaceae</taxon>
        <taxon>Pneumocystis</taxon>
    </lineage>
</organism>
<proteinExistence type="inferred from homology"/>
<dbReference type="PANTHER" id="PTHR12919">
    <property type="entry name" value="30S RIBOSOMAL PROTEIN S16"/>
    <property type="match status" value="1"/>
</dbReference>
<comment type="similarity">
    <text evidence="1">Belongs to the bacterial ribosomal protein bS16 family.</text>
</comment>
<dbReference type="AlphaFoldDB" id="A0A899FZ81"/>
<keyword evidence="3" id="KW-0687">Ribonucleoprotein</keyword>
<dbReference type="Gene3D" id="3.30.1320.10">
    <property type="match status" value="1"/>
</dbReference>
<dbReference type="PANTHER" id="PTHR12919:SF20">
    <property type="entry name" value="SMALL RIBOSOMAL SUBUNIT PROTEIN BS16M"/>
    <property type="match status" value="1"/>
</dbReference>
<dbReference type="HAMAP" id="MF_00385">
    <property type="entry name" value="Ribosomal_bS16"/>
    <property type="match status" value="1"/>
</dbReference>
<evidence type="ECO:0000256" key="1">
    <source>
        <dbReference type="ARBA" id="ARBA00006668"/>
    </source>
</evidence>
<evidence type="ECO:0008006" key="6">
    <source>
        <dbReference type="Google" id="ProtNLM"/>
    </source>
</evidence>
<reference evidence="4" key="1">
    <citation type="submission" date="2020-06" db="EMBL/GenBank/DDBJ databases">
        <title>Genomes of multiple members of Pneumocystis genus reveal paths to human pathogen Pneumocystis jirovecii.</title>
        <authorList>
            <person name="Cisse O.H."/>
            <person name="Ma L."/>
            <person name="Dekker J."/>
            <person name="Khil P."/>
            <person name="Jo J."/>
            <person name="Brenchley J."/>
            <person name="Blair R."/>
            <person name="Pahar B."/>
            <person name="Chabe M."/>
            <person name="Van Rompay K.A."/>
            <person name="Keesler R."/>
            <person name="Sukura A."/>
            <person name="Hirsch V."/>
            <person name="Kutty G."/>
            <person name="Liu Y."/>
            <person name="Peng L."/>
            <person name="Chen J."/>
            <person name="Song J."/>
            <person name="Weissenbacher-Lang C."/>
            <person name="Xu J."/>
            <person name="Upham N.S."/>
            <person name="Stajich J.E."/>
            <person name="Cuomo C.A."/>
            <person name="Cushion M.T."/>
            <person name="Kovacs J.A."/>
        </authorList>
    </citation>
    <scope>NUCLEOTIDE SEQUENCE</scope>
    <source>
        <strain evidence="4">2A</strain>
    </source>
</reference>
<dbReference type="EMBL" id="CP054533">
    <property type="protein sequence ID" value="QSL64438.1"/>
    <property type="molecule type" value="Genomic_DNA"/>
</dbReference>
<dbReference type="InterPro" id="IPR023803">
    <property type="entry name" value="Ribosomal_bS16_dom_sf"/>
</dbReference>